<accession>A0A399E040</accession>
<keyword evidence="2" id="KW-0238">DNA-binding</keyword>
<proteinExistence type="predicted"/>
<evidence type="ECO:0000256" key="1">
    <source>
        <dbReference type="ARBA" id="ARBA00023015"/>
    </source>
</evidence>
<keyword evidence="1" id="KW-0805">Transcription regulation</keyword>
<sequence>MVQSKRPSLEDLLELLGQRGVYFILRSLQQGALRFGALQQATALPPRSLSLRLRDLEEMGLISRTEYQEVPPRVEYALTPLGKALEPALEALAAWGKTALKTP</sequence>
<feature type="domain" description="HTH hxlR-type" evidence="4">
    <location>
        <begin position="6"/>
        <end position="103"/>
    </location>
</feature>
<organism evidence="5 6">
    <name type="scientific">Meiothermus taiwanensis</name>
    <dbReference type="NCBI Taxonomy" id="172827"/>
    <lineage>
        <taxon>Bacteria</taxon>
        <taxon>Thermotogati</taxon>
        <taxon>Deinococcota</taxon>
        <taxon>Deinococci</taxon>
        <taxon>Thermales</taxon>
        <taxon>Thermaceae</taxon>
        <taxon>Meiothermus</taxon>
    </lineage>
</organism>
<comment type="caution">
    <text evidence="5">The sequence shown here is derived from an EMBL/GenBank/DDBJ whole genome shotgun (WGS) entry which is preliminary data.</text>
</comment>
<evidence type="ECO:0000256" key="3">
    <source>
        <dbReference type="ARBA" id="ARBA00023163"/>
    </source>
</evidence>
<dbReference type="RefSeq" id="WP_027887954.1">
    <property type="nucleotide sequence ID" value="NZ_JBHSXZ010000036.1"/>
</dbReference>
<keyword evidence="3" id="KW-0804">Transcription</keyword>
<dbReference type="Proteomes" id="UP000266089">
    <property type="component" value="Unassembled WGS sequence"/>
</dbReference>
<dbReference type="AlphaFoldDB" id="A0A399E040"/>
<dbReference type="PANTHER" id="PTHR33204">
    <property type="entry name" value="TRANSCRIPTIONAL REGULATOR, MARR FAMILY"/>
    <property type="match status" value="1"/>
</dbReference>
<dbReference type="InterPro" id="IPR036388">
    <property type="entry name" value="WH-like_DNA-bd_sf"/>
</dbReference>
<evidence type="ECO:0000256" key="2">
    <source>
        <dbReference type="ARBA" id="ARBA00023125"/>
    </source>
</evidence>
<evidence type="ECO:0000259" key="4">
    <source>
        <dbReference type="PROSITE" id="PS51118"/>
    </source>
</evidence>
<name>A0A399E040_9DEIN</name>
<dbReference type="GO" id="GO:0003677">
    <property type="term" value="F:DNA binding"/>
    <property type="evidence" value="ECO:0007669"/>
    <property type="project" value="UniProtKB-KW"/>
</dbReference>
<evidence type="ECO:0000313" key="5">
    <source>
        <dbReference type="EMBL" id="RIH77456.1"/>
    </source>
</evidence>
<dbReference type="OrthoDB" id="9791143at2"/>
<dbReference type="SUPFAM" id="SSF46785">
    <property type="entry name" value="Winged helix' DNA-binding domain"/>
    <property type="match status" value="1"/>
</dbReference>
<reference evidence="5 6" key="1">
    <citation type="submission" date="2018-08" db="EMBL/GenBank/DDBJ databases">
        <title>Meiothermus cateniformans JCM 15151 genome sequencing project.</title>
        <authorList>
            <person name="Da Costa M.S."/>
            <person name="Albuquerque L."/>
            <person name="Raposo P."/>
            <person name="Froufe H.J.C."/>
            <person name="Barroso C.S."/>
            <person name="Egas C."/>
        </authorList>
    </citation>
    <scope>NUCLEOTIDE SEQUENCE [LARGE SCALE GENOMIC DNA]</scope>
    <source>
        <strain evidence="5 6">JCM 15151</strain>
    </source>
</reference>
<dbReference type="Pfam" id="PF01638">
    <property type="entry name" value="HxlR"/>
    <property type="match status" value="1"/>
</dbReference>
<protein>
    <submittedName>
        <fullName evidence="5">Putative HTH-type transcriptional regulator YtcD</fullName>
    </submittedName>
</protein>
<dbReference type="InterPro" id="IPR036390">
    <property type="entry name" value="WH_DNA-bd_sf"/>
</dbReference>
<dbReference type="Gene3D" id="1.10.10.10">
    <property type="entry name" value="Winged helix-like DNA-binding domain superfamily/Winged helix DNA-binding domain"/>
    <property type="match status" value="1"/>
</dbReference>
<dbReference type="PROSITE" id="PS51118">
    <property type="entry name" value="HTH_HXLR"/>
    <property type="match status" value="1"/>
</dbReference>
<dbReference type="InterPro" id="IPR002577">
    <property type="entry name" value="HTH_HxlR"/>
</dbReference>
<dbReference type="InterPro" id="IPR011991">
    <property type="entry name" value="ArsR-like_HTH"/>
</dbReference>
<dbReference type="EMBL" id="QWKX01000026">
    <property type="protein sequence ID" value="RIH77456.1"/>
    <property type="molecule type" value="Genomic_DNA"/>
</dbReference>
<gene>
    <name evidence="5" type="primary">ytcD</name>
    <name evidence="5" type="ORF">Mcate_01315</name>
</gene>
<dbReference type="CDD" id="cd00090">
    <property type="entry name" value="HTH_ARSR"/>
    <property type="match status" value="1"/>
</dbReference>
<evidence type="ECO:0000313" key="6">
    <source>
        <dbReference type="Proteomes" id="UP000266089"/>
    </source>
</evidence>